<proteinExistence type="predicted"/>
<feature type="domain" description="DUF7054" evidence="2">
    <location>
        <begin position="60"/>
        <end position="143"/>
    </location>
</feature>
<evidence type="ECO:0000256" key="1">
    <source>
        <dbReference type="SAM" id="MobiDB-lite"/>
    </source>
</evidence>
<dbReference type="Proteomes" id="UP001642360">
    <property type="component" value="Unassembled WGS sequence"/>
</dbReference>
<dbReference type="PANTHER" id="PTHR33270">
    <property type="entry name" value="BNAC05G50380D PROTEIN"/>
    <property type="match status" value="1"/>
</dbReference>
<evidence type="ECO:0000313" key="4">
    <source>
        <dbReference type="Proteomes" id="UP001642360"/>
    </source>
</evidence>
<dbReference type="InterPro" id="IPR040358">
    <property type="entry name" value="At4g22758-like"/>
</dbReference>
<name>A0ABC8TW75_9AQUA</name>
<dbReference type="InterPro" id="IPR055482">
    <property type="entry name" value="DUF7054"/>
</dbReference>
<gene>
    <name evidence="3" type="ORF">ILEXP_LOCUS42883</name>
</gene>
<dbReference type="Pfam" id="PF23156">
    <property type="entry name" value="DUF7054"/>
    <property type="match status" value="1"/>
</dbReference>
<feature type="region of interest" description="Disordered" evidence="1">
    <location>
        <begin position="1"/>
        <end position="24"/>
    </location>
</feature>
<reference evidence="3 4" key="1">
    <citation type="submission" date="2024-02" db="EMBL/GenBank/DDBJ databases">
        <authorList>
            <person name="Vignale AGUSTIN F."/>
            <person name="Sosa J E."/>
            <person name="Modenutti C."/>
        </authorList>
    </citation>
    <scope>NUCLEOTIDE SEQUENCE [LARGE SCALE GENOMIC DNA]</scope>
</reference>
<accession>A0ABC8TW75</accession>
<evidence type="ECO:0000313" key="3">
    <source>
        <dbReference type="EMBL" id="CAK9173142.1"/>
    </source>
</evidence>
<protein>
    <recommendedName>
        <fullName evidence="2">DUF7054 domain-containing protein</fullName>
    </recommendedName>
</protein>
<dbReference type="EMBL" id="CAUOFW020006168">
    <property type="protein sequence ID" value="CAK9173142.1"/>
    <property type="molecule type" value="Genomic_DNA"/>
</dbReference>
<organism evidence="3 4">
    <name type="scientific">Ilex paraguariensis</name>
    <name type="common">yerba mate</name>
    <dbReference type="NCBI Taxonomy" id="185542"/>
    <lineage>
        <taxon>Eukaryota</taxon>
        <taxon>Viridiplantae</taxon>
        <taxon>Streptophyta</taxon>
        <taxon>Embryophyta</taxon>
        <taxon>Tracheophyta</taxon>
        <taxon>Spermatophyta</taxon>
        <taxon>Magnoliopsida</taxon>
        <taxon>eudicotyledons</taxon>
        <taxon>Gunneridae</taxon>
        <taxon>Pentapetalae</taxon>
        <taxon>asterids</taxon>
        <taxon>campanulids</taxon>
        <taxon>Aquifoliales</taxon>
        <taxon>Aquifoliaceae</taxon>
        <taxon>Ilex</taxon>
    </lineage>
</organism>
<comment type="caution">
    <text evidence="3">The sequence shown here is derived from an EMBL/GenBank/DDBJ whole genome shotgun (WGS) entry which is preliminary data.</text>
</comment>
<sequence>MTSPPPLRRPHGVINQHSAAHGGRVETHELVRNRPGIIEISQRRLTQMNSSRSGIMSQRLTKLLLRVNIQNSLGSIQVVMSPENTVRDLMKSAMATHVKEKRRPLLSETDTRCSELHYSPFSLESLNPEEKLINLGSRNFFLCLKPNNAANSSCFQEVKEEAKSPIPLTYFMDFLL</sequence>
<dbReference type="AlphaFoldDB" id="A0ABC8TW75"/>
<keyword evidence="4" id="KW-1185">Reference proteome</keyword>
<dbReference type="PANTHER" id="PTHR33270:SF7">
    <property type="entry name" value="SNRNP25 UBIQUITIN-LIKE DOMAIN-CONTAINING PROTEIN"/>
    <property type="match status" value="1"/>
</dbReference>
<evidence type="ECO:0000259" key="2">
    <source>
        <dbReference type="Pfam" id="PF23156"/>
    </source>
</evidence>